<dbReference type="RefSeq" id="WP_345215153.1">
    <property type="nucleotide sequence ID" value="NZ_BAABGN010000002.1"/>
</dbReference>
<comment type="caution">
    <text evidence="2">The sequence shown here is derived from an EMBL/GenBank/DDBJ whole genome shotgun (WGS) entry which is preliminary data.</text>
</comment>
<dbReference type="InterPro" id="IPR016040">
    <property type="entry name" value="NAD(P)-bd_dom"/>
</dbReference>
<dbReference type="InterPro" id="IPR036291">
    <property type="entry name" value="NAD(P)-bd_dom_sf"/>
</dbReference>
<dbReference type="InterPro" id="IPR051606">
    <property type="entry name" value="Polyketide_Oxido-like"/>
</dbReference>
<accession>A0ABP8KX42</accession>
<evidence type="ECO:0000313" key="2">
    <source>
        <dbReference type="EMBL" id="GAA4418267.1"/>
    </source>
</evidence>
<gene>
    <name evidence="2" type="ORF">GCM10023169_07640</name>
</gene>
<reference evidence="3" key="1">
    <citation type="journal article" date="2019" name="Int. J. Syst. Evol. Microbiol.">
        <title>The Global Catalogue of Microorganisms (GCM) 10K type strain sequencing project: providing services to taxonomists for standard genome sequencing and annotation.</title>
        <authorList>
            <consortium name="The Broad Institute Genomics Platform"/>
            <consortium name="The Broad Institute Genome Sequencing Center for Infectious Disease"/>
            <person name="Wu L."/>
            <person name="Ma J."/>
        </authorList>
    </citation>
    <scope>NUCLEOTIDE SEQUENCE [LARGE SCALE GENOMIC DNA]</scope>
    <source>
        <strain evidence="3">JCM 17810</strain>
    </source>
</reference>
<name>A0ABP8KX42_9MICO</name>
<keyword evidence="3" id="KW-1185">Reference proteome</keyword>
<sequence>MRIALFGASGGTGRQIAGQALERGHAVTAMVRDESSFDAAFIRTNDKLGLEVLDVMDPAAVAKSIAGHDAVASALGPREKGPTTVQSDATRAILEAMTATSVRRLVVVSAAGFHTEGDDPFTKSIAKPIIGRILRHQFADMRAMEALVTASPTDWTIMLPPKLNDGRLMAQYRSARDKTVPRGFNISRADLAHAVLDVLEDPTAIRTTVAVAR</sequence>
<dbReference type="PANTHER" id="PTHR43355">
    <property type="entry name" value="FLAVIN REDUCTASE (NADPH)"/>
    <property type="match status" value="1"/>
</dbReference>
<evidence type="ECO:0000259" key="1">
    <source>
        <dbReference type="Pfam" id="PF13460"/>
    </source>
</evidence>
<dbReference type="PANTHER" id="PTHR43355:SF2">
    <property type="entry name" value="FLAVIN REDUCTASE (NADPH)"/>
    <property type="match status" value="1"/>
</dbReference>
<dbReference type="Pfam" id="PF13460">
    <property type="entry name" value="NAD_binding_10"/>
    <property type="match status" value="1"/>
</dbReference>
<dbReference type="Gene3D" id="3.40.50.720">
    <property type="entry name" value="NAD(P)-binding Rossmann-like Domain"/>
    <property type="match status" value="1"/>
</dbReference>
<proteinExistence type="predicted"/>
<dbReference type="SUPFAM" id="SSF51735">
    <property type="entry name" value="NAD(P)-binding Rossmann-fold domains"/>
    <property type="match status" value="1"/>
</dbReference>
<evidence type="ECO:0000313" key="3">
    <source>
        <dbReference type="Proteomes" id="UP001500622"/>
    </source>
</evidence>
<dbReference type="Proteomes" id="UP001500622">
    <property type="component" value="Unassembled WGS sequence"/>
</dbReference>
<protein>
    <submittedName>
        <fullName evidence="2">NAD(P)H-binding protein</fullName>
    </submittedName>
</protein>
<feature type="domain" description="NAD(P)-binding" evidence="1">
    <location>
        <begin position="7"/>
        <end position="202"/>
    </location>
</feature>
<dbReference type="EMBL" id="BAABGN010000002">
    <property type="protein sequence ID" value="GAA4418267.1"/>
    <property type="molecule type" value="Genomic_DNA"/>
</dbReference>
<organism evidence="2 3">
    <name type="scientific">Georgenia halophila</name>
    <dbReference type="NCBI Taxonomy" id="620889"/>
    <lineage>
        <taxon>Bacteria</taxon>
        <taxon>Bacillati</taxon>
        <taxon>Actinomycetota</taxon>
        <taxon>Actinomycetes</taxon>
        <taxon>Micrococcales</taxon>
        <taxon>Bogoriellaceae</taxon>
        <taxon>Georgenia</taxon>
    </lineage>
</organism>